<reference evidence="2 3" key="1">
    <citation type="journal article" date="2019" name="Nat. Ecol. Evol.">
        <title>Megaphylogeny resolves global patterns of mushroom evolution.</title>
        <authorList>
            <person name="Varga T."/>
            <person name="Krizsan K."/>
            <person name="Foldi C."/>
            <person name="Dima B."/>
            <person name="Sanchez-Garcia M."/>
            <person name="Sanchez-Ramirez S."/>
            <person name="Szollosi G.J."/>
            <person name="Szarkandi J.G."/>
            <person name="Papp V."/>
            <person name="Albert L."/>
            <person name="Andreopoulos W."/>
            <person name="Angelini C."/>
            <person name="Antonin V."/>
            <person name="Barry K.W."/>
            <person name="Bougher N.L."/>
            <person name="Buchanan P."/>
            <person name="Buyck B."/>
            <person name="Bense V."/>
            <person name="Catcheside P."/>
            <person name="Chovatia M."/>
            <person name="Cooper J."/>
            <person name="Damon W."/>
            <person name="Desjardin D."/>
            <person name="Finy P."/>
            <person name="Geml J."/>
            <person name="Haridas S."/>
            <person name="Hughes K."/>
            <person name="Justo A."/>
            <person name="Karasinski D."/>
            <person name="Kautmanova I."/>
            <person name="Kiss B."/>
            <person name="Kocsube S."/>
            <person name="Kotiranta H."/>
            <person name="LaButti K.M."/>
            <person name="Lechner B.E."/>
            <person name="Liimatainen K."/>
            <person name="Lipzen A."/>
            <person name="Lukacs Z."/>
            <person name="Mihaltcheva S."/>
            <person name="Morgado L.N."/>
            <person name="Niskanen T."/>
            <person name="Noordeloos M.E."/>
            <person name="Ohm R.A."/>
            <person name="Ortiz-Santana B."/>
            <person name="Ovrebo C."/>
            <person name="Racz N."/>
            <person name="Riley R."/>
            <person name="Savchenko A."/>
            <person name="Shiryaev A."/>
            <person name="Soop K."/>
            <person name="Spirin V."/>
            <person name="Szebenyi C."/>
            <person name="Tomsovsky M."/>
            <person name="Tulloss R.E."/>
            <person name="Uehling J."/>
            <person name="Grigoriev I.V."/>
            <person name="Vagvolgyi C."/>
            <person name="Papp T."/>
            <person name="Martin F.M."/>
            <person name="Miettinen O."/>
            <person name="Hibbett D.S."/>
            <person name="Nagy L.G."/>
        </authorList>
    </citation>
    <scope>NUCLEOTIDE SEQUENCE [LARGE SCALE GENOMIC DNA]</scope>
    <source>
        <strain evidence="2 3">CBS 166.37</strain>
    </source>
</reference>
<evidence type="ECO:0000313" key="2">
    <source>
        <dbReference type="EMBL" id="TFK41426.1"/>
    </source>
</evidence>
<keyword evidence="1" id="KW-0812">Transmembrane</keyword>
<dbReference type="Proteomes" id="UP000308652">
    <property type="component" value="Unassembled WGS sequence"/>
</dbReference>
<proteinExistence type="predicted"/>
<feature type="transmembrane region" description="Helical" evidence="1">
    <location>
        <begin position="26"/>
        <end position="44"/>
    </location>
</feature>
<gene>
    <name evidence="2" type="ORF">BDQ12DRAFT_677960</name>
</gene>
<keyword evidence="1" id="KW-1133">Transmembrane helix</keyword>
<evidence type="ECO:0000256" key="1">
    <source>
        <dbReference type="SAM" id="Phobius"/>
    </source>
</evidence>
<dbReference type="AlphaFoldDB" id="A0A5C3MAD0"/>
<organism evidence="2 3">
    <name type="scientific">Crucibulum laeve</name>
    <dbReference type="NCBI Taxonomy" id="68775"/>
    <lineage>
        <taxon>Eukaryota</taxon>
        <taxon>Fungi</taxon>
        <taxon>Dikarya</taxon>
        <taxon>Basidiomycota</taxon>
        <taxon>Agaricomycotina</taxon>
        <taxon>Agaricomycetes</taxon>
        <taxon>Agaricomycetidae</taxon>
        <taxon>Agaricales</taxon>
        <taxon>Agaricineae</taxon>
        <taxon>Nidulariaceae</taxon>
        <taxon>Crucibulum</taxon>
    </lineage>
</organism>
<accession>A0A5C3MAD0</accession>
<keyword evidence="3" id="KW-1185">Reference proteome</keyword>
<name>A0A5C3MAD0_9AGAR</name>
<keyword evidence="1" id="KW-0472">Membrane</keyword>
<sequence>MKRKHPKFLRNRTTTPFCSASDFDTFWVYVLSTSLIPFTLLVGLSRRYMLLREDSLTRDHHYAHIAHCAEMPHIPFCTLEK</sequence>
<protein>
    <submittedName>
        <fullName evidence="2">Uncharacterized protein</fullName>
    </submittedName>
</protein>
<dbReference type="EMBL" id="ML213594">
    <property type="protein sequence ID" value="TFK41426.1"/>
    <property type="molecule type" value="Genomic_DNA"/>
</dbReference>
<evidence type="ECO:0000313" key="3">
    <source>
        <dbReference type="Proteomes" id="UP000308652"/>
    </source>
</evidence>